<reference evidence="3" key="1">
    <citation type="submission" date="2020-10" db="EMBL/GenBank/DDBJ databases">
        <authorList>
            <person name="Gilroy R."/>
        </authorList>
    </citation>
    <scope>NUCLEOTIDE SEQUENCE</scope>
    <source>
        <strain evidence="3">4920</strain>
    </source>
</reference>
<sequence>MLFELLAALDQCASTLALLLVWETILLIYAGRNRIKIPVLHVAGTAVFLFFITAMLTVAGVPNLSTFQTGPEMYAVNFQLFESWADFQGLYIANIVMFVPMGFLLPLLWANCSRLWKTVLFCFVFSLVIELMQLFNYRATDIDDLLMNTIGGAVGYAVYKAVYLIGGRAVRVFRIGAEEAAPMWIRCETAILIFCILLLQFFAEPYMSVFSFSSI</sequence>
<feature type="transmembrane region" description="Helical" evidence="1">
    <location>
        <begin position="183"/>
        <end position="203"/>
    </location>
</feature>
<keyword evidence="1" id="KW-1133">Transmembrane helix</keyword>
<dbReference type="InterPro" id="IPR053150">
    <property type="entry name" value="Teicoplanin_resist-assoc"/>
</dbReference>
<protein>
    <submittedName>
        <fullName evidence="3">VanZ family protein</fullName>
    </submittedName>
</protein>
<dbReference type="InterPro" id="IPR006976">
    <property type="entry name" value="VanZ-like"/>
</dbReference>
<evidence type="ECO:0000256" key="1">
    <source>
        <dbReference type="SAM" id="Phobius"/>
    </source>
</evidence>
<evidence type="ECO:0000313" key="3">
    <source>
        <dbReference type="EMBL" id="HIV03161.1"/>
    </source>
</evidence>
<comment type="caution">
    <text evidence="3">The sequence shown here is derived from an EMBL/GenBank/DDBJ whole genome shotgun (WGS) entry which is preliminary data.</text>
</comment>
<accession>A0A9D1T0Y0</accession>
<reference evidence="3" key="2">
    <citation type="journal article" date="2021" name="PeerJ">
        <title>Extensive microbial diversity within the chicken gut microbiome revealed by metagenomics and culture.</title>
        <authorList>
            <person name="Gilroy R."/>
            <person name="Ravi A."/>
            <person name="Getino M."/>
            <person name="Pursley I."/>
            <person name="Horton D.L."/>
            <person name="Alikhan N.F."/>
            <person name="Baker D."/>
            <person name="Gharbi K."/>
            <person name="Hall N."/>
            <person name="Watson M."/>
            <person name="Adriaenssens E.M."/>
            <person name="Foster-Nyarko E."/>
            <person name="Jarju S."/>
            <person name="Secka A."/>
            <person name="Antonio M."/>
            <person name="Oren A."/>
            <person name="Chaudhuri R.R."/>
            <person name="La Ragione R."/>
            <person name="Hildebrand F."/>
            <person name="Pallen M.J."/>
        </authorList>
    </citation>
    <scope>NUCLEOTIDE SEQUENCE</scope>
    <source>
        <strain evidence="3">4920</strain>
    </source>
</reference>
<dbReference type="AlphaFoldDB" id="A0A9D1T0Y0"/>
<dbReference type="PANTHER" id="PTHR36834:SF2">
    <property type="entry name" value="MEMBRANE PROTEIN"/>
    <property type="match status" value="1"/>
</dbReference>
<evidence type="ECO:0000313" key="4">
    <source>
        <dbReference type="Proteomes" id="UP000886743"/>
    </source>
</evidence>
<feature type="transmembrane region" description="Helical" evidence="1">
    <location>
        <begin position="90"/>
        <end position="112"/>
    </location>
</feature>
<evidence type="ECO:0000259" key="2">
    <source>
        <dbReference type="Pfam" id="PF04892"/>
    </source>
</evidence>
<name>A0A9D1T0Y0_9FIRM</name>
<dbReference type="Pfam" id="PF04892">
    <property type="entry name" value="VanZ"/>
    <property type="match status" value="1"/>
</dbReference>
<feature type="domain" description="VanZ-like" evidence="2">
    <location>
        <begin position="62"/>
        <end position="161"/>
    </location>
</feature>
<keyword evidence="1" id="KW-0472">Membrane</keyword>
<organism evidence="3 4">
    <name type="scientific">Candidatus Aphodoplasma excrementigallinarum</name>
    <dbReference type="NCBI Taxonomy" id="2840673"/>
    <lineage>
        <taxon>Bacteria</taxon>
        <taxon>Bacillati</taxon>
        <taxon>Bacillota</taxon>
        <taxon>Clostridia</taxon>
        <taxon>Eubacteriales</taxon>
        <taxon>Candidatus Aphodoplasma</taxon>
    </lineage>
</organism>
<dbReference type="PANTHER" id="PTHR36834">
    <property type="entry name" value="MEMBRANE PROTEIN-RELATED"/>
    <property type="match status" value="1"/>
</dbReference>
<feature type="transmembrane region" description="Helical" evidence="1">
    <location>
        <begin position="6"/>
        <end position="30"/>
    </location>
</feature>
<keyword evidence="1" id="KW-0812">Transmembrane</keyword>
<gene>
    <name evidence="3" type="ORF">IAC74_06260</name>
</gene>
<proteinExistence type="predicted"/>
<dbReference type="Proteomes" id="UP000886743">
    <property type="component" value="Unassembled WGS sequence"/>
</dbReference>
<feature type="transmembrane region" description="Helical" evidence="1">
    <location>
        <begin position="42"/>
        <end position="61"/>
    </location>
</feature>
<feature type="transmembrane region" description="Helical" evidence="1">
    <location>
        <begin position="119"/>
        <end position="139"/>
    </location>
</feature>
<feature type="transmembrane region" description="Helical" evidence="1">
    <location>
        <begin position="145"/>
        <end position="162"/>
    </location>
</feature>
<dbReference type="EMBL" id="DVOF01000182">
    <property type="protein sequence ID" value="HIV03161.1"/>
    <property type="molecule type" value="Genomic_DNA"/>
</dbReference>